<evidence type="ECO:0000256" key="3">
    <source>
        <dbReference type="ARBA" id="ARBA00022692"/>
    </source>
</evidence>
<comment type="pathway">
    <text evidence="10">Cell wall biogenesis; peptidoglycan biosynthesis.</text>
</comment>
<evidence type="ECO:0000256" key="6">
    <source>
        <dbReference type="ARBA" id="ARBA00022989"/>
    </source>
</evidence>
<dbReference type="GO" id="GO:0071555">
    <property type="term" value="P:cell wall organization"/>
    <property type="evidence" value="ECO:0007669"/>
    <property type="project" value="UniProtKB-UniRule"/>
</dbReference>
<dbReference type="GO" id="GO:0009252">
    <property type="term" value="P:peptidoglycan biosynthetic process"/>
    <property type="evidence" value="ECO:0007669"/>
    <property type="project" value="UniProtKB-UniRule"/>
</dbReference>
<feature type="transmembrane region" description="Helical" evidence="10">
    <location>
        <begin position="219"/>
        <end position="240"/>
    </location>
</feature>
<feature type="transmembrane region" description="Helical" evidence="10">
    <location>
        <begin position="116"/>
        <end position="140"/>
    </location>
</feature>
<keyword evidence="10 11" id="KW-0813">Transport</keyword>
<evidence type="ECO:0000256" key="5">
    <source>
        <dbReference type="ARBA" id="ARBA00022984"/>
    </source>
</evidence>
<feature type="transmembrane region" description="Helical" evidence="10">
    <location>
        <begin position="261"/>
        <end position="286"/>
    </location>
</feature>
<evidence type="ECO:0000256" key="2">
    <source>
        <dbReference type="ARBA" id="ARBA00022475"/>
    </source>
</evidence>
<feature type="transmembrane region" description="Helical" evidence="10">
    <location>
        <begin position="193"/>
        <end position="213"/>
    </location>
</feature>
<dbReference type="PIRSF" id="PIRSF002869">
    <property type="entry name" value="MviN"/>
    <property type="match status" value="1"/>
</dbReference>
<dbReference type="InterPro" id="IPR051050">
    <property type="entry name" value="Lipid_II_flippase_MurJ/MviN"/>
</dbReference>
<evidence type="ECO:0000313" key="12">
    <source>
        <dbReference type="EMBL" id="HAE46269.1"/>
    </source>
</evidence>
<comment type="similarity">
    <text evidence="9 10 11">Belongs to the MurJ/MviN family.</text>
</comment>
<gene>
    <name evidence="12" type="primary">mviN</name>
    <name evidence="10" type="synonym">murJ</name>
    <name evidence="12" type="ORF">DCK97_02510</name>
</gene>
<dbReference type="AlphaFoldDB" id="A0A3B9IGA9"/>
<evidence type="ECO:0000256" key="9">
    <source>
        <dbReference type="ARBA" id="ARBA00061532"/>
    </source>
</evidence>
<dbReference type="PRINTS" id="PR01806">
    <property type="entry name" value="VIRFACTRMVIN"/>
</dbReference>
<evidence type="ECO:0000256" key="7">
    <source>
        <dbReference type="ARBA" id="ARBA00023136"/>
    </source>
</evidence>
<evidence type="ECO:0000256" key="4">
    <source>
        <dbReference type="ARBA" id="ARBA00022960"/>
    </source>
</evidence>
<reference evidence="12 13" key="1">
    <citation type="journal article" date="2018" name="Nat. Biotechnol.">
        <title>A standardized bacterial taxonomy based on genome phylogeny substantially revises the tree of life.</title>
        <authorList>
            <person name="Parks D.H."/>
            <person name="Chuvochina M."/>
            <person name="Waite D.W."/>
            <person name="Rinke C."/>
            <person name="Skarshewski A."/>
            <person name="Chaumeil P.A."/>
            <person name="Hugenholtz P."/>
        </authorList>
    </citation>
    <scope>NUCLEOTIDE SEQUENCE [LARGE SCALE GENOMIC DNA]</scope>
    <source>
        <strain evidence="12">UBA8739</strain>
    </source>
</reference>
<dbReference type="Proteomes" id="UP000257706">
    <property type="component" value="Unassembled WGS sequence"/>
</dbReference>
<dbReference type="UniPathway" id="UPA00219"/>
<keyword evidence="10" id="KW-0997">Cell inner membrane</keyword>
<dbReference type="HAMAP" id="MF_02078">
    <property type="entry name" value="MurJ_MviN"/>
    <property type="match status" value="1"/>
</dbReference>
<feature type="transmembrane region" description="Helical" evidence="10">
    <location>
        <begin position="385"/>
        <end position="403"/>
    </location>
</feature>
<evidence type="ECO:0000256" key="11">
    <source>
        <dbReference type="PIRNR" id="PIRNR002869"/>
    </source>
</evidence>
<organism evidence="12 13">
    <name type="scientific">Tistrella mobilis</name>
    <dbReference type="NCBI Taxonomy" id="171437"/>
    <lineage>
        <taxon>Bacteria</taxon>
        <taxon>Pseudomonadati</taxon>
        <taxon>Pseudomonadota</taxon>
        <taxon>Alphaproteobacteria</taxon>
        <taxon>Geminicoccales</taxon>
        <taxon>Geminicoccaceae</taxon>
        <taxon>Tistrella</taxon>
    </lineage>
</organism>
<protein>
    <recommendedName>
        <fullName evidence="10">Probable lipid II flippase MurJ</fullName>
    </recommendedName>
</protein>
<evidence type="ECO:0000256" key="1">
    <source>
        <dbReference type="ARBA" id="ARBA00004651"/>
    </source>
</evidence>
<keyword evidence="7 10" id="KW-0472">Membrane</keyword>
<keyword evidence="3 10" id="KW-0812">Transmembrane</keyword>
<name>A0A3B9IGA9_9PROT</name>
<keyword evidence="6 10" id="KW-1133">Transmembrane helix</keyword>
<dbReference type="GO" id="GO:0015648">
    <property type="term" value="F:lipid-linked peptidoglycan transporter activity"/>
    <property type="evidence" value="ECO:0007669"/>
    <property type="project" value="UniProtKB-UniRule"/>
</dbReference>
<keyword evidence="4 10" id="KW-0133">Cell shape</keyword>
<feature type="transmembrane region" description="Helical" evidence="10">
    <location>
        <begin position="160"/>
        <end position="181"/>
    </location>
</feature>
<accession>A0A3B9IGA9</accession>
<dbReference type="Pfam" id="PF03023">
    <property type="entry name" value="MurJ"/>
    <property type="match status" value="1"/>
</dbReference>
<feature type="transmembrane region" description="Helical" evidence="10">
    <location>
        <begin position="345"/>
        <end position="365"/>
    </location>
</feature>
<keyword evidence="2 10" id="KW-1003">Cell membrane</keyword>
<evidence type="ECO:0000256" key="10">
    <source>
        <dbReference type="HAMAP-Rule" id="MF_02078"/>
    </source>
</evidence>
<evidence type="ECO:0000256" key="8">
    <source>
        <dbReference type="ARBA" id="ARBA00060041"/>
    </source>
</evidence>
<feature type="transmembrane region" description="Helical" evidence="10">
    <location>
        <begin position="56"/>
        <end position="74"/>
    </location>
</feature>
<feature type="transmembrane region" description="Helical" evidence="10">
    <location>
        <begin position="510"/>
        <end position="536"/>
    </location>
</feature>
<dbReference type="EMBL" id="DMAI01000039">
    <property type="protein sequence ID" value="HAE46269.1"/>
    <property type="molecule type" value="Genomic_DNA"/>
</dbReference>
<feature type="transmembrane region" description="Helical" evidence="10">
    <location>
        <begin position="479"/>
        <end position="498"/>
    </location>
</feature>
<feature type="transmembrane region" description="Helical" evidence="10">
    <location>
        <begin position="415"/>
        <end position="434"/>
    </location>
</feature>
<dbReference type="PANTHER" id="PTHR47019:SF1">
    <property type="entry name" value="LIPID II FLIPPASE MURJ"/>
    <property type="match status" value="1"/>
</dbReference>
<proteinExistence type="inferred from homology"/>
<keyword evidence="10 11" id="KW-0961">Cell wall biogenesis/degradation</keyword>
<dbReference type="CDD" id="cd13123">
    <property type="entry name" value="MATE_MurJ_like"/>
    <property type="match status" value="1"/>
</dbReference>
<dbReference type="GO" id="GO:0005886">
    <property type="term" value="C:plasma membrane"/>
    <property type="evidence" value="ECO:0007669"/>
    <property type="project" value="UniProtKB-SubCell"/>
</dbReference>
<feature type="transmembrane region" description="Helical" evidence="10">
    <location>
        <begin position="306"/>
        <end position="324"/>
    </location>
</feature>
<keyword evidence="5 10" id="KW-0573">Peptidoglycan synthesis</keyword>
<sequence>MIGHGAALGRPRRPIDAPSRRTRFRIHPHLMNLMRAAATVGGLTMMSRILGFARDVLVAGLLGAGAAADAFFVAQKLPNLLRRMFAEGAFSAAFVPIYNRIRVESGPAAAHAFAEAALSVLVCSLLVILLAAQAAMPWVVTVFAPGFSGDPEKFNLAVDLARIVFPYIVFISAVALVGGVLNSLGRFGAFAGAPVLFNLCLIAGCVVSLQHWVDADPAVVQAWALMLSGVVQLGAMLVAANRAGAELRFRLPRLTPEVKRLLKVAAPAALGAGVYQVNVLVDTMIASLLAEGTVSALYYADRLVQLPLGVVGIAVGTALLPLLSTRIKEGALDDARNHMNRAMEMTLLVALPALVGLATLGMPIVATLFERGAFTPEATTRTVEVMTVLAFGLPAFVLAKVLSPGFYAREDTATPTRYAVVALIANVVLNLAFMQPLAHMGIALATALSAWINVFLLARRLNRDRLLVGDARLRRTLPRILLANLLFAAAILGVLEALPPFGTMPHAARVLWLTLLIGATIPVYVAFSLITGAAHLQDFKGMLRRRKR</sequence>
<evidence type="ECO:0000313" key="13">
    <source>
        <dbReference type="Proteomes" id="UP000257706"/>
    </source>
</evidence>
<dbReference type="InterPro" id="IPR004268">
    <property type="entry name" value="MurJ"/>
</dbReference>
<comment type="subcellular location">
    <subcellularLocation>
        <location evidence="10">Cell inner membrane</location>
        <topology evidence="10">Multi-pass membrane protein</topology>
    </subcellularLocation>
    <subcellularLocation>
        <location evidence="1">Cell membrane</location>
        <topology evidence="1">Multi-pass membrane protein</topology>
    </subcellularLocation>
</comment>
<comment type="function">
    <text evidence="8 10 11">Involved in peptidoglycan biosynthesis. Transports lipid-linked peptidoglycan precursors from the inner to the outer leaflet of the cytoplasmic membrane.</text>
</comment>
<comment type="caution">
    <text evidence="12">The sequence shown here is derived from an EMBL/GenBank/DDBJ whole genome shotgun (WGS) entry which is preliminary data.</text>
</comment>
<feature type="transmembrane region" description="Helical" evidence="10">
    <location>
        <begin position="440"/>
        <end position="458"/>
    </location>
</feature>
<dbReference type="GO" id="GO:0008360">
    <property type="term" value="P:regulation of cell shape"/>
    <property type="evidence" value="ECO:0007669"/>
    <property type="project" value="UniProtKB-UniRule"/>
</dbReference>
<dbReference type="NCBIfam" id="TIGR01695">
    <property type="entry name" value="murJ_mviN"/>
    <property type="match status" value="1"/>
</dbReference>
<dbReference type="GO" id="GO:0034204">
    <property type="term" value="P:lipid translocation"/>
    <property type="evidence" value="ECO:0007669"/>
    <property type="project" value="TreeGrafter"/>
</dbReference>
<dbReference type="PANTHER" id="PTHR47019">
    <property type="entry name" value="LIPID II FLIPPASE MURJ"/>
    <property type="match status" value="1"/>
</dbReference>